<dbReference type="EMBL" id="GU071086">
    <property type="protein sequence ID" value="ADB03813.1"/>
    <property type="molecule type" value="Genomic_DNA"/>
</dbReference>
<dbReference type="Proteomes" id="UP000029780">
    <property type="component" value="Segment"/>
</dbReference>
<dbReference type="KEGG" id="vg:8746258"/>
<organism evidence="1 2">
    <name type="scientific">Marseillevirus marseillevirus</name>
    <name type="common">GBM</name>
    <dbReference type="NCBI Taxonomy" id="694581"/>
    <lineage>
        <taxon>Viruses</taxon>
        <taxon>Varidnaviria</taxon>
        <taxon>Bamfordvirae</taxon>
        <taxon>Nucleocytoviricota</taxon>
        <taxon>Megaviricetes</taxon>
        <taxon>Pimascovirales</taxon>
        <taxon>Pimascovirales incertae sedis</taxon>
        <taxon>Marseilleviridae</taxon>
        <taxon>Marseillevirus</taxon>
        <taxon>Marseillevirus massiliense</taxon>
    </lineage>
</organism>
<dbReference type="GeneID" id="8746258"/>
<sequence>MQITFKSAILPSKMDKLLCKGIAAFGAQRIYERFSNGRSSYDKKEFEEWAMSPFPRGLGIQKGIPPDVLSYFATELCFTYEKRGFIFADGKYHEMERTEEPEKSGEEVYETTRNIFEFVEDSLGRKIF</sequence>
<gene>
    <name evidence="1" type="ORF">MAR_ORF020</name>
</gene>
<evidence type="ECO:0000313" key="2">
    <source>
        <dbReference type="Proteomes" id="UP000029780"/>
    </source>
</evidence>
<proteinExistence type="predicted"/>
<organismHost>
    <name type="scientific">Acanthamoeba</name>
    <dbReference type="NCBI Taxonomy" id="5754"/>
</organismHost>
<accession>D2XA36</accession>
<dbReference type="RefSeq" id="YP_003406775.1">
    <property type="nucleotide sequence ID" value="NC_013756.1"/>
</dbReference>
<evidence type="ECO:0000313" key="1">
    <source>
        <dbReference type="EMBL" id="ADB03813.1"/>
    </source>
</evidence>
<protein>
    <submittedName>
        <fullName evidence="1">Uncharacterized protein</fullName>
    </submittedName>
</protein>
<reference evidence="1 2" key="1">
    <citation type="journal article" date="2009" name="Proc. Natl. Acad. Sci. U.S.A.">
        <title>Giant Marseillevirus highlights the role of amoebae as a melting pot in emergence of chimeric microorganisms.</title>
        <authorList>
            <person name="Boyer M."/>
            <person name="Yutin N."/>
            <person name="Pagnier I."/>
            <person name="Barrassi L."/>
            <person name="Fournous G."/>
            <person name="Espinosa L."/>
            <person name="Robert C."/>
            <person name="Azza S."/>
            <person name="Sun S."/>
            <person name="Rossmann M.G."/>
            <person name="Suzan-Monti M."/>
            <person name="La Scola B."/>
            <person name="Koonin E.V."/>
            <person name="Raoult D."/>
        </authorList>
    </citation>
    <scope>NUCLEOTIDE SEQUENCE [LARGE SCALE GENOMIC DNA]</scope>
    <source>
        <strain evidence="1 2">T19</strain>
    </source>
</reference>
<name>D2XA36_GBMV</name>
<keyword evidence="2" id="KW-1185">Reference proteome</keyword>